<dbReference type="Proteomes" id="UP000005730">
    <property type="component" value="Chromosome"/>
</dbReference>
<dbReference type="Pfam" id="PF02310">
    <property type="entry name" value="B12-binding"/>
    <property type="match status" value="1"/>
</dbReference>
<dbReference type="STRING" id="926567.TheveDRAFT_1500"/>
<evidence type="ECO:0000256" key="5">
    <source>
        <dbReference type="ARBA" id="ARBA00023285"/>
    </source>
</evidence>
<keyword evidence="2" id="KW-0846">Cobalamin</keyword>
<sequence length="140" mass="15123">MSDRKIRVVVAKPGLDGHDRGAKVIARAFRDAGMEVIYTGLRQTPEQIVQTAIQEDADAIGISILSGAHEHYFKVIIDMLKERGAEDIIVFGGGVIPESDVPRLLELGAGAIFGPGTPTGECIKWLEEAVAEKRKKEASN</sequence>
<proteinExistence type="predicted"/>
<dbReference type="GO" id="GO:0046872">
    <property type="term" value="F:metal ion binding"/>
    <property type="evidence" value="ECO:0007669"/>
    <property type="project" value="UniProtKB-KW"/>
</dbReference>
<dbReference type="eggNOG" id="COG2185">
    <property type="taxonomic scope" value="Bacteria"/>
</dbReference>
<dbReference type="EMBL" id="CM001377">
    <property type="protein sequence ID" value="EHM10618.1"/>
    <property type="molecule type" value="Genomic_DNA"/>
</dbReference>
<gene>
    <name evidence="7" type="ORF">TheveDRAFT_1500</name>
</gene>
<reference evidence="7 8" key="1">
    <citation type="submission" date="2011-10" db="EMBL/GenBank/DDBJ databases">
        <title>The Noncontiguous Finished genome of Thermanaerovibrio velox DSM 12556.</title>
        <authorList>
            <consortium name="US DOE Joint Genome Institute (JGI-PGF)"/>
            <person name="Lucas S."/>
            <person name="Copeland A."/>
            <person name="Lapidus A."/>
            <person name="Glavina del Rio T."/>
            <person name="Dalin E."/>
            <person name="Tice H."/>
            <person name="Bruce D."/>
            <person name="Goodwin L."/>
            <person name="Pitluck S."/>
            <person name="Peters L."/>
            <person name="Mikhailova N."/>
            <person name="Teshima H."/>
            <person name="Kyrpides N."/>
            <person name="Mavromatis K."/>
            <person name="Ivanova N."/>
            <person name="Markowitz V."/>
            <person name="Cheng J.-F."/>
            <person name="Hugenholtz P."/>
            <person name="Woyke T."/>
            <person name="Wu D."/>
            <person name="Spring S."/>
            <person name="Brambilla E.-M."/>
            <person name="Klenk H.-P."/>
            <person name="Eisen J.A."/>
        </authorList>
    </citation>
    <scope>NUCLEOTIDE SEQUENCE [LARGE SCALE GENOMIC DNA]</scope>
    <source>
        <strain evidence="7 8">DSM 12556</strain>
    </source>
</reference>
<evidence type="ECO:0000256" key="2">
    <source>
        <dbReference type="ARBA" id="ARBA00022628"/>
    </source>
</evidence>
<dbReference type="CDD" id="cd02071">
    <property type="entry name" value="MM_CoA_mut_B12_BD"/>
    <property type="match status" value="1"/>
</dbReference>
<dbReference type="SUPFAM" id="SSF52242">
    <property type="entry name" value="Cobalamin (vitamin B12)-binding domain"/>
    <property type="match status" value="1"/>
</dbReference>
<keyword evidence="4" id="KW-0413">Isomerase</keyword>
<dbReference type="PANTHER" id="PTHR48101">
    <property type="entry name" value="METHYLMALONYL-COA MUTASE, MITOCHONDRIAL-RELATED"/>
    <property type="match status" value="1"/>
</dbReference>
<dbReference type="HOGENOM" id="CLU_128233_0_0_0"/>
<dbReference type="OrthoDB" id="9788468at2"/>
<evidence type="ECO:0000256" key="3">
    <source>
        <dbReference type="ARBA" id="ARBA00022723"/>
    </source>
</evidence>
<dbReference type="NCBIfam" id="TIGR00640">
    <property type="entry name" value="acid_CoA_mut_C"/>
    <property type="match status" value="1"/>
</dbReference>
<accession>H0UPI7</accession>
<dbReference type="Gene3D" id="3.40.50.280">
    <property type="entry name" value="Cobalamin-binding domain"/>
    <property type="match status" value="1"/>
</dbReference>
<dbReference type="RefSeq" id="WP_006584112.1">
    <property type="nucleotide sequence ID" value="NZ_CM001377.1"/>
</dbReference>
<name>H0UPI7_9BACT</name>
<dbReference type="AlphaFoldDB" id="H0UPI7"/>
<dbReference type="PROSITE" id="PS51332">
    <property type="entry name" value="B12_BINDING"/>
    <property type="match status" value="1"/>
</dbReference>
<dbReference type="PANTHER" id="PTHR48101:SF3">
    <property type="entry name" value="COENZYME B12-DEPENDENT MUTASE"/>
    <property type="match status" value="1"/>
</dbReference>
<evidence type="ECO:0000313" key="8">
    <source>
        <dbReference type="Proteomes" id="UP000005730"/>
    </source>
</evidence>
<evidence type="ECO:0000256" key="4">
    <source>
        <dbReference type="ARBA" id="ARBA00023235"/>
    </source>
</evidence>
<evidence type="ECO:0000313" key="7">
    <source>
        <dbReference type="EMBL" id="EHM10618.1"/>
    </source>
</evidence>
<evidence type="ECO:0000256" key="1">
    <source>
        <dbReference type="ARBA" id="ARBA00001922"/>
    </source>
</evidence>
<dbReference type="InterPro" id="IPR006159">
    <property type="entry name" value="Acid_CoA_mut_C"/>
</dbReference>
<protein>
    <submittedName>
        <fullName evidence="7">Methylmalonyl-CoA mutase family protein</fullName>
    </submittedName>
</protein>
<keyword evidence="3" id="KW-0479">Metal-binding</keyword>
<organism evidence="7 8">
    <name type="scientific">Thermanaerovibrio velox DSM 12556</name>
    <dbReference type="NCBI Taxonomy" id="926567"/>
    <lineage>
        <taxon>Bacteria</taxon>
        <taxon>Thermotogati</taxon>
        <taxon>Synergistota</taxon>
        <taxon>Synergistia</taxon>
        <taxon>Synergistales</taxon>
        <taxon>Synergistaceae</taxon>
        <taxon>Thermanaerovibrio</taxon>
    </lineage>
</organism>
<keyword evidence="5" id="KW-0170">Cobalt</keyword>
<feature type="domain" description="B12-binding" evidence="6">
    <location>
        <begin position="5"/>
        <end position="137"/>
    </location>
</feature>
<comment type="cofactor">
    <cofactor evidence="1">
        <name>adenosylcob(III)alamin</name>
        <dbReference type="ChEBI" id="CHEBI:18408"/>
    </cofactor>
</comment>
<dbReference type="GO" id="GO:0016853">
    <property type="term" value="F:isomerase activity"/>
    <property type="evidence" value="ECO:0007669"/>
    <property type="project" value="UniProtKB-KW"/>
</dbReference>
<dbReference type="InterPro" id="IPR036724">
    <property type="entry name" value="Cobalamin-bd_sf"/>
</dbReference>
<evidence type="ECO:0000259" key="6">
    <source>
        <dbReference type="PROSITE" id="PS51332"/>
    </source>
</evidence>
<dbReference type="InterPro" id="IPR006158">
    <property type="entry name" value="Cobalamin-bd"/>
</dbReference>
<keyword evidence="8" id="KW-1185">Reference proteome</keyword>
<dbReference type="GO" id="GO:0031419">
    <property type="term" value="F:cobalamin binding"/>
    <property type="evidence" value="ECO:0007669"/>
    <property type="project" value="UniProtKB-KW"/>
</dbReference>